<dbReference type="WBParaSite" id="PS1159_v2.g15745.t1">
    <property type="protein sequence ID" value="PS1159_v2.g15745.t1"/>
    <property type="gene ID" value="PS1159_v2.g15745"/>
</dbReference>
<evidence type="ECO:0000313" key="1">
    <source>
        <dbReference type="Proteomes" id="UP000887580"/>
    </source>
</evidence>
<reference evidence="2" key="1">
    <citation type="submission" date="2022-11" db="UniProtKB">
        <authorList>
            <consortium name="WormBaseParasite"/>
        </authorList>
    </citation>
    <scope>IDENTIFICATION</scope>
</reference>
<proteinExistence type="predicted"/>
<dbReference type="Proteomes" id="UP000887580">
    <property type="component" value="Unplaced"/>
</dbReference>
<protein>
    <submittedName>
        <fullName evidence="2">Uncharacterized protein</fullName>
    </submittedName>
</protein>
<evidence type="ECO:0000313" key="2">
    <source>
        <dbReference type="WBParaSite" id="PS1159_v2.g15745.t1"/>
    </source>
</evidence>
<accession>A0AC35FDQ4</accession>
<name>A0AC35FDQ4_9BILA</name>
<sequence length="346" mass="39232">MGAFGFIVPDNLKTISASEKAFYRVFENPFFMYVDFEALTAKWANVEKKPSVFHGDCLCYWGFDAPPVDNSTMLALLKKQLSPNEYEAFHLHPDQDNFYFEGPSLDNNCPYQQLEKMVTPKIYDYKNPIEHTGNKDARERYLTFQQGYANQELAIQAICVSAAHVDIPPGPADNHTIKSYNITVKTTGNKFTGKAHTATFKRMPSEGYLQLQFNTKMGILQSVDEFPSSAGQFLVIPSIAPIPGFEHGETASKTVIEDVFIEMMYTTCEKDEGCKNDVTHRVFYYSEDDLKETSRVDRPPTLKSYIGVKLIPNGTSVGEMIEANHTDAEDILYKEIHYHLHKNLQA</sequence>
<organism evidence="1 2">
    <name type="scientific">Panagrolaimus sp. PS1159</name>
    <dbReference type="NCBI Taxonomy" id="55785"/>
    <lineage>
        <taxon>Eukaryota</taxon>
        <taxon>Metazoa</taxon>
        <taxon>Ecdysozoa</taxon>
        <taxon>Nematoda</taxon>
        <taxon>Chromadorea</taxon>
        <taxon>Rhabditida</taxon>
        <taxon>Tylenchina</taxon>
        <taxon>Panagrolaimomorpha</taxon>
        <taxon>Panagrolaimoidea</taxon>
        <taxon>Panagrolaimidae</taxon>
        <taxon>Panagrolaimus</taxon>
    </lineage>
</organism>